<dbReference type="Gene3D" id="1.20.1730.10">
    <property type="entry name" value="Sodium/glucose cotransporter"/>
    <property type="match status" value="1"/>
</dbReference>
<evidence type="ECO:0000256" key="1">
    <source>
        <dbReference type="ARBA" id="ARBA00004141"/>
    </source>
</evidence>
<evidence type="ECO:0000256" key="6">
    <source>
        <dbReference type="ARBA" id="ARBA00023136"/>
    </source>
</evidence>
<evidence type="ECO:0000256" key="4">
    <source>
        <dbReference type="ARBA" id="ARBA00022692"/>
    </source>
</evidence>
<reference evidence="8" key="1">
    <citation type="submission" date="2018-05" db="EMBL/GenBank/DDBJ databases">
        <authorList>
            <person name="Lanie J.A."/>
            <person name="Ng W.-L."/>
            <person name="Kazmierczak K.M."/>
            <person name="Andrzejewski T.M."/>
            <person name="Davidsen T.M."/>
            <person name="Wayne K.J."/>
            <person name="Tettelin H."/>
            <person name="Glass J.I."/>
            <person name="Rusch D."/>
            <person name="Podicherti R."/>
            <person name="Tsui H.-C.T."/>
            <person name="Winkler M.E."/>
        </authorList>
    </citation>
    <scope>NUCLEOTIDE SEQUENCE</scope>
</reference>
<dbReference type="EMBL" id="UINC01032423">
    <property type="protein sequence ID" value="SVB20059.1"/>
    <property type="molecule type" value="Genomic_DNA"/>
</dbReference>
<sequence>MTKGLMKSVTDFLSAGRTAGRYVLSVSSGVAGLGAISIVMFLEMGYVAGFSLSWWGLSQGIIILAITMSGWVIYRFRSTRCLTLAQFFEKRYSRNFRIFAGIVAFTAGIINFGIFPAVGAQFFINYCGLPESFMGIPMYPLVMFLLLSTALYFVYTGGQIAVIIADFFQGIFVTIVLFIVTMYLFFTIGWEQVSESLEQTPIKLAREEVQSLQQESSFQMLPQTEKDTKVAGINEKYENSSRINPFKTSQVEDFNFWYYLIGIIGIMYGTLGWQGSQGYNSSAKSAHEAKMGSVLAGFRGLPQGLFMFLVPVLVYVLMNHPDYQAVADAVNSSLDKISTDTLRTQLRAPFVLSEILPVGLLGAFAALMLAAFISTHDTYLHSWGSIFIQDVIMPFRGKPFDKETHLRVLRYSIFGVAVFIFLFSLLFSQNQKIALYFALTAAIFSGGCGAVIIGGLYWERGTTAAAWTAMIIGAFIGVGGTLVKQVSVDWLSDVSSLVTIKTIILYLRGINGQEYWGIGMASSSISYIFVSLIGNRSSID</sequence>
<feature type="transmembrane region" description="Helical" evidence="7">
    <location>
        <begin position="167"/>
        <end position="186"/>
    </location>
</feature>
<evidence type="ECO:0000256" key="5">
    <source>
        <dbReference type="ARBA" id="ARBA00022989"/>
    </source>
</evidence>
<feature type="transmembrane region" description="Helical" evidence="7">
    <location>
        <begin position="355"/>
        <end position="373"/>
    </location>
</feature>
<dbReference type="PROSITE" id="PS50283">
    <property type="entry name" value="NA_SOLUT_SYMP_3"/>
    <property type="match status" value="1"/>
</dbReference>
<feature type="transmembrane region" description="Helical" evidence="7">
    <location>
        <begin position="256"/>
        <end position="273"/>
    </location>
</feature>
<feature type="transmembrane region" description="Helical" evidence="7">
    <location>
        <begin position="515"/>
        <end position="534"/>
    </location>
</feature>
<keyword evidence="4 7" id="KW-0812">Transmembrane</keyword>
<evidence type="ECO:0000256" key="3">
    <source>
        <dbReference type="ARBA" id="ARBA00022448"/>
    </source>
</evidence>
<evidence type="ECO:0000313" key="8">
    <source>
        <dbReference type="EMBL" id="SVB20059.1"/>
    </source>
</evidence>
<keyword evidence="3" id="KW-0813">Transport</keyword>
<dbReference type="Pfam" id="PF00474">
    <property type="entry name" value="SSF"/>
    <property type="match status" value="1"/>
</dbReference>
<feature type="transmembrane region" description="Helical" evidence="7">
    <location>
        <begin position="54"/>
        <end position="74"/>
    </location>
</feature>
<feature type="transmembrane region" description="Helical" evidence="7">
    <location>
        <begin position="408"/>
        <end position="427"/>
    </location>
</feature>
<dbReference type="InterPro" id="IPR050277">
    <property type="entry name" value="Sodium:Solute_Symporter"/>
</dbReference>
<dbReference type="GO" id="GO:0005886">
    <property type="term" value="C:plasma membrane"/>
    <property type="evidence" value="ECO:0007669"/>
    <property type="project" value="TreeGrafter"/>
</dbReference>
<name>A0A382C2H7_9ZZZZ</name>
<evidence type="ECO:0008006" key="9">
    <source>
        <dbReference type="Google" id="ProtNLM"/>
    </source>
</evidence>
<evidence type="ECO:0000256" key="7">
    <source>
        <dbReference type="SAM" id="Phobius"/>
    </source>
</evidence>
<dbReference type="PANTHER" id="PTHR48086:SF7">
    <property type="entry name" value="SODIUM-SOLUTE SYMPORTER-RELATED"/>
    <property type="match status" value="1"/>
</dbReference>
<evidence type="ECO:0000256" key="2">
    <source>
        <dbReference type="ARBA" id="ARBA00006434"/>
    </source>
</evidence>
<feature type="transmembrane region" description="Helical" evidence="7">
    <location>
        <begin position="95"/>
        <end position="124"/>
    </location>
</feature>
<feature type="transmembrane region" description="Helical" evidence="7">
    <location>
        <begin position="434"/>
        <end position="458"/>
    </location>
</feature>
<comment type="subcellular location">
    <subcellularLocation>
        <location evidence="1">Membrane</location>
        <topology evidence="1">Multi-pass membrane protein</topology>
    </subcellularLocation>
</comment>
<feature type="transmembrane region" description="Helical" evidence="7">
    <location>
        <begin position="464"/>
        <end position="483"/>
    </location>
</feature>
<accession>A0A382C2H7</accession>
<feature type="non-terminal residue" evidence="8">
    <location>
        <position position="540"/>
    </location>
</feature>
<dbReference type="InterPro" id="IPR038377">
    <property type="entry name" value="Na/Glc_symporter_sf"/>
</dbReference>
<feature type="transmembrane region" description="Helical" evidence="7">
    <location>
        <begin position="294"/>
        <end position="318"/>
    </location>
</feature>
<organism evidence="8">
    <name type="scientific">marine metagenome</name>
    <dbReference type="NCBI Taxonomy" id="408172"/>
    <lineage>
        <taxon>unclassified sequences</taxon>
        <taxon>metagenomes</taxon>
        <taxon>ecological metagenomes</taxon>
    </lineage>
</organism>
<keyword evidence="5 7" id="KW-1133">Transmembrane helix</keyword>
<keyword evidence="6 7" id="KW-0472">Membrane</keyword>
<feature type="transmembrane region" description="Helical" evidence="7">
    <location>
        <begin position="21"/>
        <end position="42"/>
    </location>
</feature>
<dbReference type="AlphaFoldDB" id="A0A382C2H7"/>
<dbReference type="GO" id="GO:0022857">
    <property type="term" value="F:transmembrane transporter activity"/>
    <property type="evidence" value="ECO:0007669"/>
    <property type="project" value="InterPro"/>
</dbReference>
<gene>
    <name evidence="8" type="ORF">METZ01_LOCUS172913</name>
</gene>
<proteinExistence type="inferred from homology"/>
<protein>
    <recommendedName>
        <fullName evidence="9">Sodium:solute symporter</fullName>
    </recommendedName>
</protein>
<feature type="transmembrane region" description="Helical" evidence="7">
    <location>
        <begin position="136"/>
        <end position="155"/>
    </location>
</feature>
<dbReference type="InterPro" id="IPR001734">
    <property type="entry name" value="Na/solute_symporter"/>
</dbReference>
<comment type="similarity">
    <text evidence="2">Belongs to the sodium:solute symporter (SSF) (TC 2.A.21) family.</text>
</comment>
<dbReference type="PANTHER" id="PTHR48086">
    <property type="entry name" value="SODIUM/PROLINE SYMPORTER-RELATED"/>
    <property type="match status" value="1"/>
</dbReference>